<proteinExistence type="predicted"/>
<dbReference type="AlphaFoldDB" id="X0YN02"/>
<organism evidence="1">
    <name type="scientific">marine sediment metagenome</name>
    <dbReference type="NCBI Taxonomy" id="412755"/>
    <lineage>
        <taxon>unclassified sequences</taxon>
        <taxon>metagenomes</taxon>
        <taxon>ecological metagenomes</taxon>
    </lineage>
</organism>
<sequence length="71" mass="8944">QQQLELEQEHKEYVAKRRLECYELYKERDQLRSNVFDYFYREQDDVCVIIYEKLDWEEGGPFGDKYFTKEY</sequence>
<reference evidence="1" key="1">
    <citation type="journal article" date="2014" name="Front. Microbiol.">
        <title>High frequency of phylogenetically diverse reductive dehalogenase-homologous genes in deep subseafloor sedimentary metagenomes.</title>
        <authorList>
            <person name="Kawai M."/>
            <person name="Futagami T."/>
            <person name="Toyoda A."/>
            <person name="Takaki Y."/>
            <person name="Nishi S."/>
            <person name="Hori S."/>
            <person name="Arai W."/>
            <person name="Tsubouchi T."/>
            <person name="Morono Y."/>
            <person name="Uchiyama I."/>
            <person name="Ito T."/>
            <person name="Fujiyama A."/>
            <person name="Inagaki F."/>
            <person name="Takami H."/>
        </authorList>
    </citation>
    <scope>NUCLEOTIDE SEQUENCE</scope>
    <source>
        <strain evidence="1">Expedition CK06-06</strain>
    </source>
</reference>
<gene>
    <name evidence="1" type="ORF">S01H4_09593</name>
</gene>
<evidence type="ECO:0000313" key="1">
    <source>
        <dbReference type="EMBL" id="GAG57485.1"/>
    </source>
</evidence>
<accession>X0YN02</accession>
<name>X0YN02_9ZZZZ</name>
<dbReference type="EMBL" id="BART01003498">
    <property type="protein sequence ID" value="GAG57485.1"/>
    <property type="molecule type" value="Genomic_DNA"/>
</dbReference>
<feature type="non-terminal residue" evidence="1">
    <location>
        <position position="1"/>
    </location>
</feature>
<protein>
    <submittedName>
        <fullName evidence="1">Uncharacterized protein</fullName>
    </submittedName>
</protein>
<comment type="caution">
    <text evidence="1">The sequence shown here is derived from an EMBL/GenBank/DDBJ whole genome shotgun (WGS) entry which is preliminary data.</text>
</comment>